<dbReference type="GO" id="GO:0015421">
    <property type="term" value="F:ABC-type oligopeptide transporter activity"/>
    <property type="evidence" value="ECO:0007669"/>
    <property type="project" value="TreeGrafter"/>
</dbReference>
<feature type="transmembrane region" description="Helical" evidence="12">
    <location>
        <begin position="744"/>
        <end position="768"/>
    </location>
</feature>
<feature type="region of interest" description="Disordered" evidence="11">
    <location>
        <begin position="1"/>
        <end position="59"/>
    </location>
</feature>
<feature type="transmembrane region" description="Helical" evidence="12">
    <location>
        <begin position="352"/>
        <end position="371"/>
    </location>
</feature>
<keyword evidence="3" id="KW-0813">Transport</keyword>
<feature type="compositionally biased region" description="Basic and acidic residues" evidence="11">
    <location>
        <begin position="16"/>
        <end position="26"/>
    </location>
</feature>
<feature type="transmembrane region" description="Helical" evidence="12">
    <location>
        <begin position="150"/>
        <end position="171"/>
    </location>
</feature>
<feature type="domain" description="ABC transmembrane type-1" evidence="14">
    <location>
        <begin position="85"/>
        <end position="379"/>
    </location>
</feature>
<name>A0AAD5VC79_9APHY</name>
<dbReference type="PANTHER" id="PTHR43394:SF27">
    <property type="entry name" value="ATP-DEPENDENT TRANSLOCASE ABCB1-LIKE"/>
    <property type="match status" value="1"/>
</dbReference>
<feature type="transmembrane region" description="Helical" evidence="12">
    <location>
        <begin position="81"/>
        <end position="101"/>
    </location>
</feature>
<sequence length="1313" mass="143200">MAASSPTPKDSSPELLNEKQPQDQQKRRSFFSKKHHQDALVSDEKRPDTPSTTSEEAKPLTPELAPVAFTALFRYSTKWELFIDFIGLICAVAGGAAQPLMSLLFGNLTQSFIDFQTILSKAATGDTEAAADVPSAAAHFRHIAAQDASYLVYIGVGMFVCTFLYMYIWVYTAEVNAKRLREHYLQAVLRQDIAFFDNVGADLVQQGISEKVALVVQFLAAFFTGFVLAYVRSWRLALALSSILPCIGITGGVMNKFISTYMQLSLKHVAEGGTLAEEVISTVRTAQAFGTQHTLADLYDSHITQSEQVDMKAAVWHGGGLAVFFFVIYSAYALAFNFGTTLINQGHATPGVVINVFLAVLIGSFSLALLAPEMQAITHGRGAAAKLYETIDRVPSIDSADEDGLKPDTCVGQIQFEHVKFNYPSRPDVPIVKDLSITFPAGKTVALVGASGSGKSTVISLVERFYDPLEGVVKLDGTNIKTLNVKWLRSQIGLVSQEPTLFATTIRGNVAHGLINTPFENAPEEKKMELIKEACIKANADGFISKLPLGYETMVGERGFLLSGGQKQRVAIARAIVSDPRILLLDEATSALDTQSEGVVQNALDKAAAGRTTITIAHRLSTIKDADCIYVMGDGVVLESGTHSELLSDAAGPYSRLVQAQKLREARESRDDGDSDTAASAEDIEKKAADEEIPLGRSHTGRSLASEILEQKRKDKEGEKVPNYTMGYLFYRMGLINKASWKSYLFGTIAAAITGMVYPAFGIVYAKGINGFGDLDPKQRRHDGDRNALWFFLIAIISTFAICAQNFLFASSAAQLTSKLRSLTFRSILRQDIEFFDKDEHSTGQLTSNLSDNPQKINGLAGVTLGAIVQSIATLIAGATIGLIFSWKLGLVAIACMPLLVSAGYIRLRVVVLKDQKNKKAHEESAQIACEAAAAIRTVASLTREADCCNIYSTSLEEPLKNSNRTALYSNVIYALSQSMMFYVIALVFWYGSRLVSFQEISTFRFFIALMSATFSSLQAGNVFSFVPDVSSARGAAAEIIDLIDSIPEIDAESTEGRAPTDVMGRIRFENVHFRYPTRPGVRVLKDLNLVVEPGTYIALVGASGCGKSTTIQLIERFYDPLHGTVYLDEQPINELNVSEYRKHMALVSQEPTLYAGSIRFNILLGATKPREEVTQEDIEEACRNANILDFIQSLPQGFDTEVGGKGSQLSGGQKQRIAIARALLRNPKVLLLDEATSALDSNSEKVVQEALDRAAKGRTTIAIAHRLSTIQNADCIYFIKDGSVSESGTHDQLLALRGGYYEYVQLQALSKK</sequence>
<comment type="subcellular location">
    <subcellularLocation>
        <location evidence="1">Cell membrane</location>
        <topology evidence="1">Multi-pass membrane protein</topology>
    </subcellularLocation>
</comment>
<dbReference type="GO" id="GO:0016887">
    <property type="term" value="F:ATP hydrolysis activity"/>
    <property type="evidence" value="ECO:0007669"/>
    <property type="project" value="InterPro"/>
</dbReference>
<feature type="region of interest" description="Disordered" evidence="11">
    <location>
        <begin position="663"/>
        <end position="696"/>
    </location>
</feature>
<gene>
    <name evidence="15" type="ORF">NLI96_g540</name>
</gene>
<proteinExistence type="inferred from homology"/>
<dbReference type="Gene3D" id="1.20.1560.10">
    <property type="entry name" value="ABC transporter type 1, transmembrane domain"/>
    <property type="match status" value="1"/>
</dbReference>
<feature type="domain" description="ABC transmembrane type-1" evidence="14">
    <location>
        <begin position="745"/>
        <end position="1032"/>
    </location>
</feature>
<keyword evidence="16" id="KW-1185">Reference proteome</keyword>
<dbReference type="InterPro" id="IPR036640">
    <property type="entry name" value="ABC1_TM_sf"/>
</dbReference>
<evidence type="ECO:0000256" key="11">
    <source>
        <dbReference type="SAM" id="MobiDB-lite"/>
    </source>
</evidence>
<evidence type="ECO:0000256" key="10">
    <source>
        <dbReference type="ARBA" id="ARBA00023180"/>
    </source>
</evidence>
<comment type="caution">
    <text evidence="15">The sequence shown here is derived from an EMBL/GenBank/DDBJ whole genome shotgun (WGS) entry which is preliminary data.</text>
</comment>
<evidence type="ECO:0000259" key="13">
    <source>
        <dbReference type="PROSITE" id="PS50893"/>
    </source>
</evidence>
<evidence type="ECO:0000256" key="3">
    <source>
        <dbReference type="ARBA" id="ARBA00022448"/>
    </source>
</evidence>
<dbReference type="FunFam" id="1.20.1560.10:FF:000009">
    <property type="entry name" value="ABC transporter B family member 1"/>
    <property type="match status" value="1"/>
</dbReference>
<dbReference type="CDD" id="cd18578">
    <property type="entry name" value="ABC_6TM_Pgp_ABCB1_D2_like"/>
    <property type="match status" value="1"/>
</dbReference>
<feature type="compositionally biased region" description="Basic and acidic residues" evidence="11">
    <location>
        <begin position="663"/>
        <end position="672"/>
    </location>
</feature>
<feature type="compositionally biased region" description="Basic residues" evidence="11">
    <location>
        <begin position="27"/>
        <end position="36"/>
    </location>
</feature>
<dbReference type="FunFam" id="3.40.50.300:FF:000066">
    <property type="entry name" value="ABC transporter B family member 1"/>
    <property type="match status" value="1"/>
</dbReference>
<evidence type="ECO:0000313" key="16">
    <source>
        <dbReference type="Proteomes" id="UP001212997"/>
    </source>
</evidence>
<evidence type="ECO:0000256" key="4">
    <source>
        <dbReference type="ARBA" id="ARBA00022692"/>
    </source>
</evidence>
<dbReference type="PANTHER" id="PTHR43394">
    <property type="entry name" value="ATP-DEPENDENT PERMEASE MDL1, MITOCHONDRIAL"/>
    <property type="match status" value="1"/>
</dbReference>
<dbReference type="InterPro" id="IPR039421">
    <property type="entry name" value="Type_1_exporter"/>
</dbReference>
<protein>
    <recommendedName>
        <fullName evidence="17">P-loop containing nucleoside triphosphate hydrolase protein</fullName>
    </recommendedName>
</protein>
<evidence type="ECO:0000259" key="14">
    <source>
        <dbReference type="PROSITE" id="PS50929"/>
    </source>
</evidence>
<dbReference type="SUPFAM" id="SSF52540">
    <property type="entry name" value="P-loop containing nucleoside triphosphate hydrolases"/>
    <property type="match status" value="2"/>
</dbReference>
<comment type="similarity">
    <text evidence="2">Belongs to the ABC transporter superfamily. ABCB family. Multidrug resistance exporter (TC 3.A.1.201) subfamily.</text>
</comment>
<dbReference type="InterPro" id="IPR017871">
    <property type="entry name" value="ABC_transporter-like_CS"/>
</dbReference>
<feature type="compositionally biased region" description="Polar residues" evidence="11">
    <location>
        <begin position="1"/>
        <end position="10"/>
    </location>
</feature>
<feature type="transmembrane region" description="Helical" evidence="12">
    <location>
        <begin position="313"/>
        <end position="332"/>
    </location>
</feature>
<dbReference type="InterPro" id="IPR003593">
    <property type="entry name" value="AAA+_ATPase"/>
</dbReference>
<evidence type="ECO:0000313" key="15">
    <source>
        <dbReference type="EMBL" id="KAJ3491712.1"/>
    </source>
</evidence>
<feature type="transmembrane region" description="Helical" evidence="12">
    <location>
        <begin position="237"/>
        <end position="258"/>
    </location>
</feature>
<dbReference type="Gene3D" id="3.40.50.300">
    <property type="entry name" value="P-loop containing nucleotide triphosphate hydrolases"/>
    <property type="match status" value="2"/>
</dbReference>
<keyword evidence="4 12" id="KW-0812">Transmembrane</keyword>
<dbReference type="Proteomes" id="UP001212997">
    <property type="component" value="Unassembled WGS sequence"/>
</dbReference>
<dbReference type="FunFam" id="1.20.1560.10:FF:000102">
    <property type="entry name" value="ABC multidrug transporter Mdr1"/>
    <property type="match status" value="1"/>
</dbReference>
<feature type="transmembrane region" description="Helical" evidence="12">
    <location>
        <begin position="860"/>
        <end position="885"/>
    </location>
</feature>
<feature type="transmembrane region" description="Helical" evidence="12">
    <location>
        <begin position="788"/>
        <end position="809"/>
    </location>
</feature>
<evidence type="ECO:0000256" key="8">
    <source>
        <dbReference type="ARBA" id="ARBA00022989"/>
    </source>
</evidence>
<evidence type="ECO:0000256" key="5">
    <source>
        <dbReference type="ARBA" id="ARBA00022737"/>
    </source>
</evidence>
<dbReference type="GO" id="GO:0005524">
    <property type="term" value="F:ATP binding"/>
    <property type="evidence" value="ECO:0007669"/>
    <property type="project" value="UniProtKB-KW"/>
</dbReference>
<keyword evidence="6" id="KW-0547">Nucleotide-binding</keyword>
<dbReference type="GO" id="GO:0005743">
    <property type="term" value="C:mitochondrial inner membrane"/>
    <property type="evidence" value="ECO:0007669"/>
    <property type="project" value="TreeGrafter"/>
</dbReference>
<keyword evidence="9 12" id="KW-0472">Membrane</keyword>
<evidence type="ECO:0000256" key="7">
    <source>
        <dbReference type="ARBA" id="ARBA00022840"/>
    </source>
</evidence>
<keyword evidence="5" id="KW-0677">Repeat</keyword>
<dbReference type="InterPro" id="IPR011527">
    <property type="entry name" value="ABC1_TM_dom"/>
</dbReference>
<dbReference type="GO" id="GO:0005886">
    <property type="term" value="C:plasma membrane"/>
    <property type="evidence" value="ECO:0007669"/>
    <property type="project" value="UniProtKB-SubCell"/>
</dbReference>
<dbReference type="Pfam" id="PF00005">
    <property type="entry name" value="ABC_tran"/>
    <property type="match status" value="2"/>
</dbReference>
<evidence type="ECO:0000256" key="6">
    <source>
        <dbReference type="ARBA" id="ARBA00022741"/>
    </source>
</evidence>
<evidence type="ECO:0000256" key="2">
    <source>
        <dbReference type="ARBA" id="ARBA00007577"/>
    </source>
</evidence>
<dbReference type="EMBL" id="JANAWD010000008">
    <property type="protein sequence ID" value="KAJ3491712.1"/>
    <property type="molecule type" value="Genomic_DNA"/>
</dbReference>
<dbReference type="GO" id="GO:0090374">
    <property type="term" value="P:oligopeptide export from mitochondrion"/>
    <property type="evidence" value="ECO:0007669"/>
    <property type="project" value="TreeGrafter"/>
</dbReference>
<dbReference type="PROSITE" id="PS00211">
    <property type="entry name" value="ABC_TRANSPORTER_1"/>
    <property type="match status" value="2"/>
</dbReference>
<dbReference type="Pfam" id="PF00664">
    <property type="entry name" value="ABC_membrane"/>
    <property type="match status" value="2"/>
</dbReference>
<dbReference type="CDD" id="cd03249">
    <property type="entry name" value="ABC_MTABC3_MDL1_MDL2"/>
    <property type="match status" value="2"/>
</dbReference>
<reference evidence="15" key="1">
    <citation type="submission" date="2022-07" db="EMBL/GenBank/DDBJ databases">
        <title>Genome Sequence of Physisporinus lineatus.</title>
        <authorList>
            <person name="Buettner E."/>
        </authorList>
    </citation>
    <scope>NUCLEOTIDE SEQUENCE</scope>
    <source>
        <strain evidence="15">VT162</strain>
    </source>
</reference>
<feature type="transmembrane region" description="Helical" evidence="12">
    <location>
        <begin position="212"/>
        <end position="231"/>
    </location>
</feature>
<dbReference type="SUPFAM" id="SSF90123">
    <property type="entry name" value="ABC transporter transmembrane region"/>
    <property type="match status" value="2"/>
</dbReference>
<keyword evidence="7" id="KW-0067">ATP-binding</keyword>
<evidence type="ECO:0000256" key="9">
    <source>
        <dbReference type="ARBA" id="ARBA00023136"/>
    </source>
</evidence>
<feature type="domain" description="ABC transporter" evidence="13">
    <location>
        <begin position="414"/>
        <end position="659"/>
    </location>
</feature>
<keyword evidence="8 12" id="KW-1133">Transmembrane helix</keyword>
<keyword evidence="10" id="KW-0325">Glycoprotein</keyword>
<dbReference type="FunFam" id="3.40.50.300:FF:000913">
    <property type="entry name" value="ABC multidrug transporter SitT"/>
    <property type="match status" value="1"/>
</dbReference>
<feature type="transmembrane region" description="Helical" evidence="12">
    <location>
        <begin position="891"/>
        <end position="910"/>
    </location>
</feature>
<feature type="transmembrane region" description="Helical" evidence="12">
    <location>
        <begin position="972"/>
        <end position="992"/>
    </location>
</feature>
<dbReference type="InterPro" id="IPR003439">
    <property type="entry name" value="ABC_transporter-like_ATP-bd"/>
</dbReference>
<evidence type="ECO:0000256" key="12">
    <source>
        <dbReference type="SAM" id="Phobius"/>
    </source>
</evidence>
<feature type="domain" description="ABC transporter" evidence="13">
    <location>
        <begin position="1067"/>
        <end position="1307"/>
    </location>
</feature>
<accession>A0AAD5VC79</accession>
<dbReference type="SMART" id="SM00382">
    <property type="entry name" value="AAA"/>
    <property type="match status" value="2"/>
</dbReference>
<evidence type="ECO:0000256" key="1">
    <source>
        <dbReference type="ARBA" id="ARBA00004651"/>
    </source>
</evidence>
<dbReference type="PROSITE" id="PS50893">
    <property type="entry name" value="ABC_TRANSPORTER_2"/>
    <property type="match status" value="2"/>
</dbReference>
<dbReference type="CDD" id="cd18577">
    <property type="entry name" value="ABC_6TM_Pgp_ABCB1_D1_like"/>
    <property type="match status" value="1"/>
</dbReference>
<dbReference type="InterPro" id="IPR027417">
    <property type="entry name" value="P-loop_NTPase"/>
</dbReference>
<evidence type="ECO:0008006" key="17">
    <source>
        <dbReference type="Google" id="ProtNLM"/>
    </source>
</evidence>
<dbReference type="PROSITE" id="PS50929">
    <property type="entry name" value="ABC_TM1F"/>
    <property type="match status" value="2"/>
</dbReference>
<organism evidence="15 16">
    <name type="scientific">Meripilus lineatus</name>
    <dbReference type="NCBI Taxonomy" id="2056292"/>
    <lineage>
        <taxon>Eukaryota</taxon>
        <taxon>Fungi</taxon>
        <taxon>Dikarya</taxon>
        <taxon>Basidiomycota</taxon>
        <taxon>Agaricomycotina</taxon>
        <taxon>Agaricomycetes</taxon>
        <taxon>Polyporales</taxon>
        <taxon>Meripilaceae</taxon>
        <taxon>Meripilus</taxon>
    </lineage>
</organism>